<dbReference type="PANTHER" id="PTHR43782">
    <property type="entry name" value="ARGINASE"/>
    <property type="match status" value="1"/>
</dbReference>
<name>A0A7T4MU63_9MICC</name>
<comment type="similarity">
    <text evidence="4">Belongs to the arginase family.</text>
</comment>
<dbReference type="PROSITE" id="PS51409">
    <property type="entry name" value="ARGINASE_2"/>
    <property type="match status" value="1"/>
</dbReference>
<dbReference type="InterPro" id="IPR023696">
    <property type="entry name" value="Ureohydrolase_dom_sf"/>
</dbReference>
<sequence length="276" mass="28577">MSATSPQTSIAVTHFAGRAGDHNDRAMAASPRLASALATRFTTPATVVGAPQPALATTWDAELGAAREDLSRMCAHYRSILSRGLTPVTALSRCAVALATLPVIAEHHPDAVVLWFDAHADINTPENTETGYLGGLALAGPLGLWDSGLGAGLAMEHTILAGVRDIYPPGAGLLDTTELTLVAPGPDFGERLGRAVDGRPVYIHIDCDVLDPGTVPTDYRVPGGLTLADLHDAATAVAGSRVVGIEIGQLETATGEEDLAPLLDALEPEFAAIRGE</sequence>
<evidence type="ECO:0000256" key="3">
    <source>
        <dbReference type="ARBA" id="ARBA00023211"/>
    </source>
</evidence>
<reference evidence="5 6" key="1">
    <citation type="submission" date="2020-12" db="EMBL/GenBank/DDBJ databases">
        <title>FDA dAtabase for Regulatory Grade micrObial Sequences (FDA-ARGOS): Supporting development and validation of Infectious Disease Dx tests.</title>
        <authorList>
            <person name="Sproer C."/>
            <person name="Gronow S."/>
            <person name="Severitt S."/>
            <person name="Schroder I."/>
            <person name="Tallon L."/>
            <person name="Sadzewicz L."/>
            <person name="Zhao X."/>
            <person name="Boylan J."/>
            <person name="Ott S."/>
            <person name="Bowen H."/>
            <person name="Vavikolanu K."/>
            <person name="Mehta A."/>
            <person name="Aluvathingal J."/>
            <person name="Nadendla S."/>
            <person name="Lowell S."/>
            <person name="Myers T."/>
            <person name="Yan Y."/>
            <person name="Sichtig H."/>
        </authorList>
    </citation>
    <scope>NUCLEOTIDE SEQUENCE [LARGE SCALE GENOMIC DNA]</scope>
    <source>
        <strain evidence="5 6">FDAARGOS_1001</strain>
    </source>
</reference>
<keyword evidence="1" id="KW-0479">Metal-binding</keyword>
<dbReference type="RefSeq" id="WP_198490416.1">
    <property type="nucleotide sequence ID" value="NZ_CP066078.1"/>
</dbReference>
<gene>
    <name evidence="5" type="ORF">I6H58_00455</name>
</gene>
<evidence type="ECO:0000313" key="5">
    <source>
        <dbReference type="EMBL" id="QQC59514.1"/>
    </source>
</evidence>
<evidence type="ECO:0000313" key="6">
    <source>
        <dbReference type="Proteomes" id="UP000595221"/>
    </source>
</evidence>
<dbReference type="GO" id="GO:0005829">
    <property type="term" value="C:cytosol"/>
    <property type="evidence" value="ECO:0007669"/>
    <property type="project" value="TreeGrafter"/>
</dbReference>
<dbReference type="AlphaFoldDB" id="A0A7T4MU63"/>
<evidence type="ECO:0000256" key="4">
    <source>
        <dbReference type="PROSITE-ProRule" id="PRU00742"/>
    </source>
</evidence>
<evidence type="ECO:0000256" key="2">
    <source>
        <dbReference type="ARBA" id="ARBA00022801"/>
    </source>
</evidence>
<dbReference type="Gene3D" id="3.40.800.10">
    <property type="entry name" value="Ureohydrolase domain"/>
    <property type="match status" value="1"/>
</dbReference>
<dbReference type="GO" id="GO:0030145">
    <property type="term" value="F:manganese ion binding"/>
    <property type="evidence" value="ECO:0007669"/>
    <property type="project" value="TreeGrafter"/>
</dbReference>
<dbReference type="PANTHER" id="PTHR43782:SF3">
    <property type="entry name" value="ARGINASE"/>
    <property type="match status" value="1"/>
</dbReference>
<dbReference type="Proteomes" id="UP000595221">
    <property type="component" value="Chromosome"/>
</dbReference>
<evidence type="ECO:0000256" key="1">
    <source>
        <dbReference type="ARBA" id="ARBA00022723"/>
    </source>
</evidence>
<dbReference type="EMBL" id="CP066078">
    <property type="protein sequence ID" value="QQC59514.1"/>
    <property type="molecule type" value="Genomic_DNA"/>
</dbReference>
<dbReference type="Pfam" id="PF00491">
    <property type="entry name" value="Arginase"/>
    <property type="match status" value="1"/>
</dbReference>
<proteinExistence type="inferred from homology"/>
<accession>A0A7T4MU63</accession>
<protein>
    <submittedName>
        <fullName evidence="5">Arginase family protein</fullName>
    </submittedName>
</protein>
<keyword evidence="3" id="KW-0464">Manganese</keyword>
<dbReference type="GO" id="GO:0004053">
    <property type="term" value="F:arginase activity"/>
    <property type="evidence" value="ECO:0007669"/>
    <property type="project" value="TreeGrafter"/>
</dbReference>
<dbReference type="InterPro" id="IPR006035">
    <property type="entry name" value="Ureohydrolase"/>
</dbReference>
<organism evidence="5 6">
    <name type="scientific">Rothia kristinae</name>
    <dbReference type="NCBI Taxonomy" id="37923"/>
    <lineage>
        <taxon>Bacteria</taxon>
        <taxon>Bacillati</taxon>
        <taxon>Actinomycetota</taxon>
        <taxon>Actinomycetes</taxon>
        <taxon>Micrococcales</taxon>
        <taxon>Micrococcaceae</taxon>
        <taxon>Rothia</taxon>
    </lineage>
</organism>
<keyword evidence="2" id="KW-0378">Hydrolase</keyword>
<dbReference type="CDD" id="cd09999">
    <property type="entry name" value="Arginase-like_1"/>
    <property type="match status" value="1"/>
</dbReference>
<dbReference type="SUPFAM" id="SSF52768">
    <property type="entry name" value="Arginase/deacetylase"/>
    <property type="match status" value="1"/>
</dbReference>